<sequence>MVSACVVLPQPLLLKTVLREKRDAFMLDEDVDAMLRGRLLGIAGGLWVGATINSMMF</sequence>
<dbReference type="EMBL" id="FXAT01000020">
    <property type="protein sequence ID" value="SMG61195.1"/>
    <property type="molecule type" value="Genomic_DNA"/>
</dbReference>
<dbReference type="Proteomes" id="UP000193228">
    <property type="component" value="Unassembled WGS sequence"/>
</dbReference>
<gene>
    <name evidence="1" type="ORF">SAMN06265784_12016</name>
</gene>
<keyword evidence="2" id="KW-1185">Reference proteome</keyword>
<name>A0A1X7M524_9BURK</name>
<reference evidence="2" key="1">
    <citation type="submission" date="2017-04" db="EMBL/GenBank/DDBJ databases">
        <authorList>
            <person name="Varghese N."/>
            <person name="Submissions S."/>
        </authorList>
    </citation>
    <scope>NUCLEOTIDE SEQUENCE [LARGE SCALE GENOMIC DNA]</scope>
    <source>
        <strain evidence="2">LMG 29540</strain>
    </source>
</reference>
<evidence type="ECO:0000313" key="2">
    <source>
        <dbReference type="Proteomes" id="UP000193228"/>
    </source>
</evidence>
<organism evidence="1 2">
    <name type="scientific">Paraburkholderia susongensis</name>
    <dbReference type="NCBI Taxonomy" id="1515439"/>
    <lineage>
        <taxon>Bacteria</taxon>
        <taxon>Pseudomonadati</taxon>
        <taxon>Pseudomonadota</taxon>
        <taxon>Betaproteobacteria</taxon>
        <taxon>Burkholderiales</taxon>
        <taxon>Burkholderiaceae</taxon>
        <taxon>Paraburkholderia</taxon>
    </lineage>
</organism>
<evidence type="ECO:0000313" key="1">
    <source>
        <dbReference type="EMBL" id="SMG61195.1"/>
    </source>
</evidence>
<proteinExistence type="predicted"/>
<accession>A0A1X7M524</accession>
<protein>
    <submittedName>
        <fullName evidence="1">Uncharacterized protein</fullName>
    </submittedName>
</protein>
<dbReference type="AlphaFoldDB" id="A0A1X7M524"/>